<proteinExistence type="predicted"/>
<organism evidence="2 3">
    <name type="scientific">Corynebacterium hadale</name>
    <dbReference type="NCBI Taxonomy" id="2026255"/>
    <lineage>
        <taxon>Bacteria</taxon>
        <taxon>Bacillati</taxon>
        <taxon>Actinomycetota</taxon>
        <taxon>Actinomycetes</taxon>
        <taxon>Mycobacteriales</taxon>
        <taxon>Corynebacteriaceae</taxon>
        <taxon>Corynebacterium</taxon>
    </lineage>
</organism>
<reference evidence="2 3" key="1">
    <citation type="submission" date="2017-08" db="EMBL/GenBank/DDBJ databases">
        <authorList>
            <person name="de Groot N.N."/>
        </authorList>
    </citation>
    <scope>NUCLEOTIDE SEQUENCE [LARGE SCALE GENOMIC DNA]</scope>
    <source>
        <strain evidence="2 3">NBT06-6</strain>
    </source>
</reference>
<dbReference type="InterPro" id="IPR043504">
    <property type="entry name" value="Peptidase_S1_PA_chymotrypsin"/>
</dbReference>
<name>A0A269PC87_9CORY</name>
<dbReference type="EMBL" id="NQMQ01000014">
    <property type="protein sequence ID" value="PAJ69418.1"/>
    <property type="molecule type" value="Genomic_DNA"/>
</dbReference>
<dbReference type="Proteomes" id="UP000215771">
    <property type="component" value="Unassembled WGS sequence"/>
</dbReference>
<dbReference type="InterPro" id="IPR009003">
    <property type="entry name" value="Peptidase_S1_PA"/>
</dbReference>
<evidence type="ECO:0000256" key="1">
    <source>
        <dbReference type="SAM" id="SignalP"/>
    </source>
</evidence>
<dbReference type="Gene3D" id="2.40.10.10">
    <property type="entry name" value="Trypsin-like serine proteases"/>
    <property type="match status" value="2"/>
</dbReference>
<evidence type="ECO:0000313" key="3">
    <source>
        <dbReference type="Proteomes" id="UP000215771"/>
    </source>
</evidence>
<comment type="caution">
    <text evidence="2">The sequence shown here is derived from an EMBL/GenBank/DDBJ whole genome shotgun (WGS) entry which is preliminary data.</text>
</comment>
<sequence length="297" mass="30426">MRNRVAAALTATIAATAAVAPPAHAATAVAQGAQIVVADSSSCAVAFNDHAEHISYTSAHCGLSGDRVRVKLVDGTLTPEIGTLYPSSRWGDSVTGNDWAAIRWDDGVRLAGNGRSGDEVASISDMRPGQQVCTYGAASRRVICGKYAGSVNNNVYFDGETGQHGDSGGPVWAPGRGFLGVYSGVSVIESKSEGEHQLSRASAAKNGGPVESADEIALISKYYSVQQPTVHKAELPDDALSGAAAGSAKRIEGSTSLEEGTLPVIAIIVVGVLAASAPVIGQILQTVVEWKGEGILG</sequence>
<dbReference type="AlphaFoldDB" id="A0A269PC87"/>
<keyword evidence="1" id="KW-0732">Signal</keyword>
<accession>A0A269PC87</accession>
<evidence type="ECO:0000313" key="2">
    <source>
        <dbReference type="EMBL" id="PAJ69418.1"/>
    </source>
</evidence>
<evidence type="ECO:0008006" key="4">
    <source>
        <dbReference type="Google" id="ProtNLM"/>
    </source>
</evidence>
<dbReference type="SUPFAM" id="SSF50494">
    <property type="entry name" value="Trypsin-like serine proteases"/>
    <property type="match status" value="1"/>
</dbReference>
<gene>
    <name evidence="2" type="ORF">CIG21_07515</name>
</gene>
<feature type="signal peptide" evidence="1">
    <location>
        <begin position="1"/>
        <end position="25"/>
    </location>
</feature>
<feature type="chain" id="PRO_5012944457" description="Peptidase S1 domain-containing protein" evidence="1">
    <location>
        <begin position="26"/>
        <end position="297"/>
    </location>
</feature>
<dbReference type="RefSeq" id="WP_095277637.1">
    <property type="nucleotide sequence ID" value="NZ_CP047655.1"/>
</dbReference>
<protein>
    <recommendedName>
        <fullName evidence="4">Peptidase S1 domain-containing protein</fullName>
    </recommendedName>
</protein>